<evidence type="ECO:0000259" key="12">
    <source>
        <dbReference type="Pfam" id="PF01756"/>
    </source>
</evidence>
<keyword evidence="6" id="KW-0274">FAD</keyword>
<evidence type="ECO:0000313" key="17">
    <source>
        <dbReference type="Proteomes" id="UP000005845"/>
    </source>
</evidence>
<dbReference type="EMBL" id="BAFC01000048">
    <property type="protein sequence ID" value="GAB38637.1"/>
    <property type="molecule type" value="Genomic_DNA"/>
</dbReference>
<keyword evidence="5" id="KW-0285">Flavoprotein</keyword>
<feature type="compositionally biased region" description="Polar residues" evidence="11">
    <location>
        <begin position="435"/>
        <end position="444"/>
    </location>
</feature>
<dbReference type="FunFam" id="2.40.110.10:FF:000005">
    <property type="entry name" value="Acyl-coenzyme A oxidase"/>
    <property type="match status" value="1"/>
</dbReference>
<sequence length="724" mass="79034">MRAPPPEGGGKQLRPERIARHMGSSLRVSPPVSDLIRNVELMSTPTESPSTPATDDDPSIDTAGADSSELSDAERDLLVDNLRYVLDGRWRATRDEVRRRANRADLLPDPSRTLEQARARILDEMRELSEEGFAAAGFGADHGGTGDVGASITAIEMLGYADLSLMVKAGVQWGLWGGAVENLGTARHHEKYVADTISLDLLGCFAMTETGHGSNVQELETTATYDATTKEFVIHSPTPSARKDYIGGAAEHARMASVFAQLITAGPGQEPESYGVHCFVVPIRDADGNDLPGVTTSDCGYKGGLPGVDNGRIMFDEVRIPKDNLLNRYADVEDDGTYSSPIDNPNRRFFTMLGTLIRGRITVAATAGAASRKALAIATRYGLVRRQFDAPGDEEEIVILDYLGHQRKLLPLIAKSYAIAFAQNELTEELHEVQSDTPTESPDGSSDDSKAGRQRELEANAAGLKAYATWHASHAINVAREACGGAGYLDENQISIIRGDIDVFTTFEGDNTVLTQLIAKEVLSAYADDVQGLSAGGWVRFIASMARDVVVEKTAARQVVQTLLESSDEDTEKSALTDRGTQLRLFRNREDHLVRTCAQRLRRETNDDNDAFEVFNNAQDHLLKVGQARTERIVLEAFVQAINDCDSRAAAEVLGKVCDLFVYSALEADLGWFMMHRHISVERAKAIRRGVNELCQDLRPYAATLVDAFGIPEELMGAPMIENH</sequence>
<dbReference type="InterPro" id="IPR012258">
    <property type="entry name" value="Acyl-CoA_oxidase"/>
</dbReference>
<dbReference type="InterPro" id="IPR037069">
    <property type="entry name" value="AcylCoA_DH/ox_N_sf"/>
</dbReference>
<dbReference type="InterPro" id="IPR002655">
    <property type="entry name" value="Acyl-CoA_oxidase_C"/>
</dbReference>
<feature type="domain" description="Acyl-CoA oxidase C-terminal" evidence="12">
    <location>
        <begin position="582"/>
        <end position="719"/>
    </location>
</feature>
<dbReference type="Pfam" id="PF02771">
    <property type="entry name" value="Acyl-CoA_dh_N"/>
    <property type="match status" value="1"/>
</dbReference>
<evidence type="ECO:0000256" key="8">
    <source>
        <dbReference type="ARBA" id="ARBA00023002"/>
    </source>
</evidence>
<dbReference type="InterPro" id="IPR006091">
    <property type="entry name" value="Acyl-CoA_Oxase/DH_mid-dom"/>
</dbReference>
<keyword evidence="9" id="KW-0443">Lipid metabolism</keyword>
<dbReference type="GO" id="GO:0005504">
    <property type="term" value="F:fatty acid binding"/>
    <property type="evidence" value="ECO:0007669"/>
    <property type="project" value="TreeGrafter"/>
</dbReference>
<evidence type="ECO:0000259" key="13">
    <source>
        <dbReference type="Pfam" id="PF02770"/>
    </source>
</evidence>
<proteinExistence type="inferred from homology"/>
<dbReference type="InterPro" id="IPR055060">
    <property type="entry name" value="ACOX_C_alpha1"/>
</dbReference>
<evidence type="ECO:0000313" key="16">
    <source>
        <dbReference type="EMBL" id="GAB38637.1"/>
    </source>
</evidence>
<dbReference type="SUPFAM" id="SSF47203">
    <property type="entry name" value="Acyl-CoA dehydrogenase C-terminal domain-like"/>
    <property type="match status" value="2"/>
</dbReference>
<comment type="subcellular location">
    <subcellularLocation>
        <location evidence="2">Peroxisome</location>
    </subcellularLocation>
</comment>
<dbReference type="Pfam" id="PF01756">
    <property type="entry name" value="ACOX"/>
    <property type="match status" value="1"/>
</dbReference>
<comment type="caution">
    <text evidence="16">The sequence shown here is derived from an EMBL/GenBank/DDBJ whole genome shotgun (WGS) entry which is preliminary data.</text>
</comment>
<dbReference type="Gene3D" id="1.10.540.10">
    <property type="entry name" value="Acyl-CoA dehydrogenase/oxidase, N-terminal domain"/>
    <property type="match status" value="1"/>
</dbReference>
<dbReference type="Gene3D" id="1.20.140.10">
    <property type="entry name" value="Butyryl-CoA Dehydrogenase, subunit A, domain 3"/>
    <property type="match status" value="2"/>
</dbReference>
<dbReference type="GO" id="GO:0071949">
    <property type="term" value="F:FAD binding"/>
    <property type="evidence" value="ECO:0007669"/>
    <property type="project" value="InterPro"/>
</dbReference>
<gene>
    <name evidence="16" type="ORF">GOSPT_048_00170</name>
</gene>
<dbReference type="Proteomes" id="UP000005845">
    <property type="component" value="Unassembled WGS sequence"/>
</dbReference>
<evidence type="ECO:0000256" key="10">
    <source>
        <dbReference type="ARBA" id="ARBA00023140"/>
    </source>
</evidence>
<dbReference type="InterPro" id="IPR013786">
    <property type="entry name" value="AcylCoA_DH/ox_N"/>
</dbReference>
<dbReference type="eggNOG" id="COG1960">
    <property type="taxonomic scope" value="Bacteria"/>
</dbReference>
<comment type="similarity">
    <text evidence="3">Belongs to the acyl-CoA oxidase family.</text>
</comment>
<evidence type="ECO:0000256" key="5">
    <source>
        <dbReference type="ARBA" id="ARBA00022630"/>
    </source>
</evidence>
<evidence type="ECO:0000256" key="1">
    <source>
        <dbReference type="ARBA" id="ARBA00001974"/>
    </source>
</evidence>
<dbReference type="FunFam" id="1.20.140.10:FF:000010">
    <property type="entry name" value="Acyl-coenzyme A oxidase"/>
    <property type="match status" value="1"/>
</dbReference>
<dbReference type="SUPFAM" id="SSF56645">
    <property type="entry name" value="Acyl-CoA dehydrogenase NM domain-like"/>
    <property type="match status" value="1"/>
</dbReference>
<evidence type="ECO:0000256" key="7">
    <source>
        <dbReference type="ARBA" id="ARBA00022832"/>
    </source>
</evidence>
<dbReference type="PIRSF" id="PIRSF000168">
    <property type="entry name" value="Acyl-CoA_oxidase"/>
    <property type="match status" value="1"/>
</dbReference>
<feature type="region of interest" description="Disordered" evidence="11">
    <location>
        <begin position="1"/>
        <end position="72"/>
    </location>
</feature>
<keyword evidence="17" id="KW-1185">Reference proteome</keyword>
<evidence type="ECO:0000256" key="9">
    <source>
        <dbReference type="ARBA" id="ARBA00023098"/>
    </source>
</evidence>
<evidence type="ECO:0000256" key="4">
    <source>
        <dbReference type="ARBA" id="ARBA00012870"/>
    </source>
</evidence>
<organism evidence="16 17">
    <name type="scientific">Gordonia sputi NBRC 100414</name>
    <dbReference type="NCBI Taxonomy" id="1089453"/>
    <lineage>
        <taxon>Bacteria</taxon>
        <taxon>Bacillati</taxon>
        <taxon>Actinomycetota</taxon>
        <taxon>Actinomycetes</taxon>
        <taxon>Mycobacteriales</taxon>
        <taxon>Gordoniaceae</taxon>
        <taxon>Gordonia</taxon>
    </lineage>
</organism>
<keyword evidence="7" id="KW-0276">Fatty acid metabolism</keyword>
<evidence type="ECO:0000259" key="15">
    <source>
        <dbReference type="Pfam" id="PF22924"/>
    </source>
</evidence>
<dbReference type="PANTHER" id="PTHR10909">
    <property type="entry name" value="ELECTRON TRANSPORT OXIDOREDUCTASE"/>
    <property type="match status" value="1"/>
</dbReference>
<dbReference type="GO" id="GO:0055088">
    <property type="term" value="P:lipid homeostasis"/>
    <property type="evidence" value="ECO:0007669"/>
    <property type="project" value="TreeGrafter"/>
</dbReference>
<dbReference type="InterPro" id="IPR009100">
    <property type="entry name" value="AcylCoA_DH/oxidase_NM_dom_sf"/>
</dbReference>
<dbReference type="InterPro" id="IPR046373">
    <property type="entry name" value="Acyl-CoA_Oxase/DH_mid-dom_sf"/>
</dbReference>
<protein>
    <recommendedName>
        <fullName evidence="4">acyl-CoA oxidase</fullName>
        <ecNumber evidence="4">1.3.3.6</ecNumber>
    </recommendedName>
</protein>
<evidence type="ECO:0000256" key="3">
    <source>
        <dbReference type="ARBA" id="ARBA00006288"/>
    </source>
</evidence>
<dbReference type="GO" id="GO:0003997">
    <property type="term" value="F:acyl-CoA oxidase activity"/>
    <property type="evidence" value="ECO:0007669"/>
    <property type="project" value="UniProtKB-EC"/>
</dbReference>
<dbReference type="Gene3D" id="2.40.110.10">
    <property type="entry name" value="Butyryl-CoA Dehydrogenase, subunit A, domain 2"/>
    <property type="match status" value="1"/>
</dbReference>
<comment type="cofactor">
    <cofactor evidence="1">
        <name>FAD</name>
        <dbReference type="ChEBI" id="CHEBI:57692"/>
    </cofactor>
</comment>
<feature type="compositionally biased region" description="Low complexity" evidence="11">
    <location>
        <begin position="43"/>
        <end position="53"/>
    </location>
</feature>
<evidence type="ECO:0000256" key="6">
    <source>
        <dbReference type="ARBA" id="ARBA00022827"/>
    </source>
</evidence>
<dbReference type="FunFam" id="1.20.140.10:FF:000007">
    <property type="entry name" value="Acyl-coenzyme A oxidase"/>
    <property type="match status" value="1"/>
</dbReference>
<dbReference type="AlphaFoldDB" id="H5TYS9"/>
<reference evidence="16 17" key="1">
    <citation type="submission" date="2012-02" db="EMBL/GenBank/DDBJ databases">
        <title>Whole genome shotgun sequence of Gordonia sputi NBRC 100414.</title>
        <authorList>
            <person name="Yoshida I."/>
            <person name="Hosoyama A."/>
            <person name="Tsuchikane K."/>
            <person name="Katsumata H."/>
            <person name="Yamazaki S."/>
            <person name="Fujita N."/>
        </authorList>
    </citation>
    <scope>NUCLEOTIDE SEQUENCE [LARGE SCALE GENOMIC DNA]</scope>
    <source>
        <strain evidence="16 17">NBRC 100414</strain>
    </source>
</reference>
<feature type="domain" description="Acyl-CoA oxidase C-alpha1" evidence="15">
    <location>
        <begin position="354"/>
        <end position="521"/>
    </location>
</feature>
<feature type="domain" description="Acyl-CoA dehydrogenase/oxidase N-terminal" evidence="14">
    <location>
        <begin position="92"/>
        <end position="198"/>
    </location>
</feature>
<feature type="domain" description="Acyl-CoA oxidase/dehydrogenase middle" evidence="13">
    <location>
        <begin position="204"/>
        <end position="318"/>
    </location>
</feature>
<dbReference type="GO" id="GO:0033540">
    <property type="term" value="P:fatty acid beta-oxidation using acyl-CoA oxidase"/>
    <property type="evidence" value="ECO:0007669"/>
    <property type="project" value="TreeGrafter"/>
</dbReference>
<name>H5TYS9_9ACTN</name>
<dbReference type="EC" id="1.3.3.6" evidence="4"/>
<keyword evidence="8" id="KW-0560">Oxidoreductase</keyword>
<evidence type="ECO:0000256" key="2">
    <source>
        <dbReference type="ARBA" id="ARBA00004275"/>
    </source>
</evidence>
<accession>H5TYS9</accession>
<feature type="region of interest" description="Disordered" evidence="11">
    <location>
        <begin position="430"/>
        <end position="453"/>
    </location>
</feature>
<dbReference type="PANTHER" id="PTHR10909:SF382">
    <property type="entry name" value="ACYL-COENZYME A OXIDASE"/>
    <property type="match status" value="1"/>
</dbReference>
<evidence type="ECO:0000259" key="14">
    <source>
        <dbReference type="Pfam" id="PF02771"/>
    </source>
</evidence>
<dbReference type="Pfam" id="PF22924">
    <property type="entry name" value="ACOX_C_alpha1"/>
    <property type="match status" value="1"/>
</dbReference>
<dbReference type="Pfam" id="PF02770">
    <property type="entry name" value="Acyl-CoA_dh_M"/>
    <property type="match status" value="1"/>
</dbReference>
<keyword evidence="10" id="KW-0576">Peroxisome</keyword>
<dbReference type="InterPro" id="IPR036250">
    <property type="entry name" value="AcylCo_DH-like_C"/>
</dbReference>
<evidence type="ECO:0000256" key="11">
    <source>
        <dbReference type="SAM" id="MobiDB-lite"/>
    </source>
</evidence>